<gene>
    <name evidence="3" type="ORF">SAMN04488117_10697</name>
</gene>
<dbReference type="GO" id="GO:0005737">
    <property type="term" value="C:cytoplasm"/>
    <property type="evidence" value="ECO:0007669"/>
    <property type="project" value="TreeGrafter"/>
</dbReference>
<dbReference type="Proteomes" id="UP000182284">
    <property type="component" value="Unassembled WGS sequence"/>
</dbReference>
<evidence type="ECO:0000256" key="1">
    <source>
        <dbReference type="ARBA" id="ARBA00023002"/>
    </source>
</evidence>
<dbReference type="Gene3D" id="3.30.9.10">
    <property type="entry name" value="D-Amino Acid Oxidase, subunit A, domain 2"/>
    <property type="match status" value="1"/>
</dbReference>
<protein>
    <submittedName>
        <fullName evidence="3">Glycine/D-amino acid oxidase</fullName>
    </submittedName>
</protein>
<accession>A0A1G7MYP6</accession>
<dbReference type="PANTHER" id="PTHR13847">
    <property type="entry name" value="SARCOSINE DEHYDROGENASE-RELATED"/>
    <property type="match status" value="1"/>
</dbReference>
<dbReference type="InterPro" id="IPR006076">
    <property type="entry name" value="FAD-dep_OxRdtase"/>
</dbReference>
<sequence>MQPTDSYDLVIAGAGIIGASVAWHATQRGLRVAVIDAKGPAAAASGASDGAVSVASKRPGLMANLADASLCYAREMAQHNGILKGIFHPRPTFIFARSAPESAALDRLTRMLHDQSLSVSIHQDGAAQTSAISGLGKDITRVIELQGEAHMLGYQATHAYLSAAKCDLFWPRSLEAYEPGPEGVRVFTSAGEMNCAQLVIASGIGTMGLLPNVPMIARSGQLIVSDRGPASEPNLPGPLTSAAYLLDKTANGRGDAGLPVVIDPLRTGQVLIGSTREDHGTERQTDIAIVRRLLHSAVGCLPRLAERRIIRVFAGVRSASLDGLPIVGALPEEPNVICATGFEGDGICLSALIGREIAAHLATGQSSPDLAALTPGRFSSQEAIPA</sequence>
<dbReference type="GO" id="GO:0016491">
    <property type="term" value="F:oxidoreductase activity"/>
    <property type="evidence" value="ECO:0007669"/>
    <property type="project" value="UniProtKB-KW"/>
</dbReference>
<proteinExistence type="predicted"/>
<dbReference type="Gene3D" id="3.50.50.60">
    <property type="entry name" value="FAD/NAD(P)-binding domain"/>
    <property type="match status" value="1"/>
</dbReference>
<keyword evidence="1" id="KW-0560">Oxidoreductase</keyword>
<dbReference type="SUPFAM" id="SSF54373">
    <property type="entry name" value="FAD-linked reductases, C-terminal domain"/>
    <property type="match status" value="1"/>
</dbReference>
<dbReference type="RefSeq" id="WP_176832874.1">
    <property type="nucleotide sequence ID" value="NZ_FNBL01000006.1"/>
</dbReference>
<evidence type="ECO:0000313" key="4">
    <source>
        <dbReference type="Proteomes" id="UP000182284"/>
    </source>
</evidence>
<dbReference type="InterPro" id="IPR036188">
    <property type="entry name" value="FAD/NAD-bd_sf"/>
</dbReference>
<dbReference type="Pfam" id="PF01266">
    <property type="entry name" value="DAO"/>
    <property type="match status" value="1"/>
</dbReference>
<evidence type="ECO:0000259" key="2">
    <source>
        <dbReference type="Pfam" id="PF01266"/>
    </source>
</evidence>
<feature type="domain" description="FAD dependent oxidoreductase" evidence="2">
    <location>
        <begin position="8"/>
        <end position="359"/>
    </location>
</feature>
<dbReference type="EMBL" id="FNBL01000006">
    <property type="protein sequence ID" value="SDF66965.1"/>
    <property type="molecule type" value="Genomic_DNA"/>
</dbReference>
<reference evidence="3 4" key="1">
    <citation type="submission" date="2016-10" db="EMBL/GenBank/DDBJ databases">
        <authorList>
            <person name="de Groot N.N."/>
        </authorList>
    </citation>
    <scope>NUCLEOTIDE SEQUENCE [LARGE SCALE GENOMIC DNA]</scope>
    <source>
        <strain evidence="3 4">DSM 27375</strain>
    </source>
</reference>
<dbReference type="AlphaFoldDB" id="A0A1G7MYP6"/>
<evidence type="ECO:0000313" key="3">
    <source>
        <dbReference type="EMBL" id="SDF66965.1"/>
    </source>
</evidence>
<organism evidence="3 4">
    <name type="scientific">Celeribacter baekdonensis</name>
    <dbReference type="NCBI Taxonomy" id="875171"/>
    <lineage>
        <taxon>Bacteria</taxon>
        <taxon>Pseudomonadati</taxon>
        <taxon>Pseudomonadota</taxon>
        <taxon>Alphaproteobacteria</taxon>
        <taxon>Rhodobacterales</taxon>
        <taxon>Roseobacteraceae</taxon>
        <taxon>Celeribacter</taxon>
    </lineage>
</organism>
<name>A0A1G7MYP6_9RHOB</name>
<dbReference type="SUPFAM" id="SSF51905">
    <property type="entry name" value="FAD/NAD(P)-binding domain"/>
    <property type="match status" value="1"/>
</dbReference>
<dbReference type="PANTHER" id="PTHR13847:SF287">
    <property type="entry name" value="FAD-DEPENDENT OXIDOREDUCTASE DOMAIN-CONTAINING PROTEIN 1"/>
    <property type="match status" value="1"/>
</dbReference>